<dbReference type="EMBL" id="LCJD01000002">
    <property type="protein sequence ID" value="KKT70111.1"/>
    <property type="molecule type" value="Genomic_DNA"/>
</dbReference>
<proteinExistence type="predicted"/>
<dbReference type="AlphaFoldDB" id="A0A0G1JET3"/>
<accession>A0A0G1JET3</accession>
<dbReference type="Proteomes" id="UP000034783">
    <property type="component" value="Unassembled WGS sequence"/>
</dbReference>
<organism evidence="1 2">
    <name type="scientific">candidate division WWE3 bacterium GW2011_GWB1_44_4</name>
    <dbReference type="NCBI Taxonomy" id="1619116"/>
    <lineage>
        <taxon>Bacteria</taxon>
        <taxon>Katanobacteria</taxon>
    </lineage>
</organism>
<sequence>MGQVAIIQPEAITTLAPTVEIKSKGGTSWTVHAEYFPPSSPYNPEPGNHTLQYCNVDTFFSRKIEVVNIHSPMERADATIQKNRQIILAASSKPELKEPFIRALQVHEETRRMQEIRFELSTIDYLPVFALCEAQCYIEEFIFALQAAKYDT</sequence>
<comment type="caution">
    <text evidence="1">The sequence shown here is derived from an EMBL/GenBank/DDBJ whole genome shotgun (WGS) entry which is preliminary data.</text>
</comment>
<name>A0A0G1JET3_UNCKA</name>
<protein>
    <submittedName>
        <fullName evidence="1">Uncharacterized protein</fullName>
    </submittedName>
</protein>
<evidence type="ECO:0000313" key="2">
    <source>
        <dbReference type="Proteomes" id="UP000034783"/>
    </source>
</evidence>
<evidence type="ECO:0000313" key="1">
    <source>
        <dbReference type="EMBL" id="KKT70111.1"/>
    </source>
</evidence>
<gene>
    <name evidence="1" type="ORF">UW65_C0002G0007</name>
</gene>
<reference evidence="1 2" key="1">
    <citation type="journal article" date="2015" name="Nature">
        <title>rRNA introns, odd ribosomes, and small enigmatic genomes across a large radiation of phyla.</title>
        <authorList>
            <person name="Brown C.T."/>
            <person name="Hug L.A."/>
            <person name="Thomas B.C."/>
            <person name="Sharon I."/>
            <person name="Castelle C.J."/>
            <person name="Singh A."/>
            <person name="Wilkins M.J."/>
            <person name="Williams K.H."/>
            <person name="Banfield J.F."/>
        </authorList>
    </citation>
    <scope>NUCLEOTIDE SEQUENCE [LARGE SCALE GENOMIC DNA]</scope>
</reference>